<feature type="region of interest" description="Disordered" evidence="4">
    <location>
        <begin position="50"/>
        <end position="79"/>
    </location>
</feature>
<dbReference type="RefSeq" id="XP_041561746.1">
    <property type="nucleotide sequence ID" value="XM_041696080.1"/>
</dbReference>
<organism evidence="6 7">
    <name type="scientific">Aspergillus puulaauensis</name>
    <dbReference type="NCBI Taxonomy" id="1220207"/>
    <lineage>
        <taxon>Eukaryota</taxon>
        <taxon>Fungi</taxon>
        <taxon>Dikarya</taxon>
        <taxon>Ascomycota</taxon>
        <taxon>Pezizomycotina</taxon>
        <taxon>Eurotiomycetes</taxon>
        <taxon>Eurotiomycetidae</taxon>
        <taxon>Eurotiales</taxon>
        <taxon>Aspergillaceae</taxon>
        <taxon>Aspergillus</taxon>
    </lineage>
</organism>
<dbReference type="GeneID" id="64979557"/>
<evidence type="ECO:0000256" key="2">
    <source>
        <dbReference type="ARBA" id="ARBA00005979"/>
    </source>
</evidence>
<keyword evidence="3" id="KW-0560">Oxidoreductase</keyword>
<dbReference type="Proteomes" id="UP000654913">
    <property type="component" value="Chromosome 7"/>
</dbReference>
<dbReference type="CDD" id="cd02933">
    <property type="entry name" value="OYE_like_FMN"/>
    <property type="match status" value="1"/>
</dbReference>
<dbReference type="GO" id="GO:0010181">
    <property type="term" value="F:FMN binding"/>
    <property type="evidence" value="ECO:0007669"/>
    <property type="project" value="InterPro"/>
</dbReference>
<dbReference type="AlphaFoldDB" id="A0A7R8AU68"/>
<dbReference type="InterPro" id="IPR001155">
    <property type="entry name" value="OxRdtase_FMN_N"/>
</dbReference>
<evidence type="ECO:0000256" key="3">
    <source>
        <dbReference type="ARBA" id="ARBA00023002"/>
    </source>
</evidence>
<comment type="similarity">
    <text evidence="2">Belongs to the NADH:flavin oxidoreductase/NADH oxidase family.</text>
</comment>
<dbReference type="Gene3D" id="3.20.20.70">
    <property type="entry name" value="Aldolase class I"/>
    <property type="match status" value="1"/>
</dbReference>
<dbReference type="EMBL" id="AP024449">
    <property type="protein sequence ID" value="BCS29560.1"/>
    <property type="molecule type" value="Genomic_DNA"/>
</dbReference>
<evidence type="ECO:0000256" key="4">
    <source>
        <dbReference type="SAM" id="MobiDB-lite"/>
    </source>
</evidence>
<sequence length="534" mass="59662">MLQLACHVSAHESGQCPEPARILETRPVAKTTRGRLTGARIHRALVGASHWAPSGHKTRSGPSHPFENEPESAPQWSKRGNGGSYWIRRSCRRTNTKYRMEDRPPHRPLTSLGTKLSSSSSFNMAHQDSKLFQPLAIANGKITLKHRIIHAPMTRNRGVPASPVSTPEKPNRVWYPGDLIVDYYSQRATDGGLIISEGIPPSLESNGMPGVPGLFNAQQTAGWKRVVDGVHEKGGYIYAQLWHAGRATIPQMTGSPAVSASATVWDSPTEGYSHPPVGATEQVPYSAHPPIELTVEHIKRTIEDYCQAARAAIEAGFDGIELHGGNGYLPEQFLSSNINKRTDEYGGSPEKRCRFVLELMDELAKTVGEENLAIRLSPFGLFNQARGEQRLETWSHLSKELKRTHPNLSYVSFIEPRYEQIFSYEEKDTFLSSWGLTNVDLSRFREIFGSTPFFSGGGWNQDNSWGVLESGQYDALLYGRYYTSNPDLVERLRTDTPFAPYERSRFYGPFEDNKIRYVDYPPATGHTSINIAVE</sequence>
<evidence type="ECO:0000313" key="6">
    <source>
        <dbReference type="EMBL" id="BCS29560.1"/>
    </source>
</evidence>
<dbReference type="PANTHER" id="PTHR22893">
    <property type="entry name" value="NADH OXIDOREDUCTASE-RELATED"/>
    <property type="match status" value="1"/>
</dbReference>
<name>A0A7R8AU68_9EURO</name>
<dbReference type="InterPro" id="IPR045247">
    <property type="entry name" value="Oye-like"/>
</dbReference>
<evidence type="ECO:0000259" key="5">
    <source>
        <dbReference type="Pfam" id="PF00724"/>
    </source>
</evidence>
<proteinExistence type="inferred from homology"/>
<dbReference type="FunFam" id="3.20.20.70:FF:000059">
    <property type="entry name" value="N-ethylmaleimide reductase, FMN-linked"/>
    <property type="match status" value="1"/>
</dbReference>
<dbReference type="KEGG" id="apuu:APUU_71130A"/>
<feature type="compositionally biased region" description="Polar residues" evidence="4">
    <location>
        <begin position="111"/>
        <end position="120"/>
    </location>
</feature>
<accession>A0A7R8AU68</accession>
<dbReference type="PANTHER" id="PTHR22893:SF93">
    <property type="entry name" value="HYPOTHETICAL OXIDOREDUCTASE (EUROFUNG)"/>
    <property type="match status" value="1"/>
</dbReference>
<dbReference type="GO" id="GO:0016628">
    <property type="term" value="F:oxidoreductase activity, acting on the CH-CH group of donors, NAD or NADP as acceptor"/>
    <property type="evidence" value="ECO:0007669"/>
    <property type="project" value="UniProtKB-ARBA"/>
</dbReference>
<reference evidence="6" key="2">
    <citation type="submission" date="2021-02" db="EMBL/GenBank/DDBJ databases">
        <title>Aspergillus puulaauensis MK2 genome sequence.</title>
        <authorList>
            <person name="Futagami T."/>
            <person name="Mori K."/>
            <person name="Kadooka C."/>
            <person name="Tanaka T."/>
        </authorList>
    </citation>
    <scope>NUCLEOTIDE SEQUENCE</scope>
    <source>
        <strain evidence="6">MK2</strain>
    </source>
</reference>
<dbReference type="InterPro" id="IPR013785">
    <property type="entry name" value="Aldolase_TIM"/>
</dbReference>
<dbReference type="SUPFAM" id="SSF51395">
    <property type="entry name" value="FMN-linked oxidoreductases"/>
    <property type="match status" value="1"/>
</dbReference>
<dbReference type="GO" id="GO:0005829">
    <property type="term" value="C:cytosol"/>
    <property type="evidence" value="ECO:0007669"/>
    <property type="project" value="UniProtKB-ARBA"/>
</dbReference>
<keyword evidence="7" id="KW-1185">Reference proteome</keyword>
<dbReference type="Pfam" id="PF00724">
    <property type="entry name" value="Oxidored_FMN"/>
    <property type="match status" value="1"/>
</dbReference>
<dbReference type="OrthoDB" id="276546at2759"/>
<feature type="region of interest" description="Disordered" evidence="4">
    <location>
        <begin position="99"/>
        <end position="120"/>
    </location>
</feature>
<gene>
    <name evidence="6" type="ORF">APUU_71130A</name>
</gene>
<comment type="cofactor">
    <cofactor evidence="1">
        <name>FMN</name>
        <dbReference type="ChEBI" id="CHEBI:58210"/>
    </cofactor>
</comment>
<feature type="domain" description="NADH:flavin oxidoreductase/NADH oxidase N-terminal" evidence="5">
    <location>
        <begin position="130"/>
        <end position="495"/>
    </location>
</feature>
<reference evidence="6" key="1">
    <citation type="submission" date="2021-01" db="EMBL/GenBank/DDBJ databases">
        <authorList>
            <consortium name="Aspergillus puulaauensis MK2 genome sequencing consortium"/>
            <person name="Kazuki M."/>
            <person name="Futagami T."/>
        </authorList>
    </citation>
    <scope>NUCLEOTIDE SEQUENCE</scope>
    <source>
        <strain evidence="6">MK2</strain>
    </source>
</reference>
<evidence type="ECO:0000313" key="7">
    <source>
        <dbReference type="Proteomes" id="UP000654913"/>
    </source>
</evidence>
<protein>
    <recommendedName>
        <fullName evidence="5">NADH:flavin oxidoreductase/NADH oxidase N-terminal domain-containing protein</fullName>
    </recommendedName>
</protein>
<evidence type="ECO:0000256" key="1">
    <source>
        <dbReference type="ARBA" id="ARBA00001917"/>
    </source>
</evidence>